<organism evidence="1 2">
    <name type="scientific">Colwellia psychrerythraea</name>
    <name type="common">Vibrio psychroerythus</name>
    <dbReference type="NCBI Taxonomy" id="28229"/>
    <lineage>
        <taxon>Bacteria</taxon>
        <taxon>Pseudomonadati</taxon>
        <taxon>Pseudomonadota</taxon>
        <taxon>Gammaproteobacteria</taxon>
        <taxon>Alteromonadales</taxon>
        <taxon>Colwelliaceae</taxon>
        <taxon>Colwellia</taxon>
    </lineage>
</organism>
<dbReference type="Proteomes" id="UP000029868">
    <property type="component" value="Unassembled WGS sequence"/>
</dbReference>
<evidence type="ECO:0000313" key="2">
    <source>
        <dbReference type="Proteomes" id="UP000029868"/>
    </source>
</evidence>
<gene>
    <name evidence="1" type="ORF">GAB14E_3863</name>
</gene>
<comment type="caution">
    <text evidence="1">The sequence shown here is derived from an EMBL/GenBank/DDBJ whole genome shotgun (WGS) entry which is preliminary data.</text>
</comment>
<reference evidence="1 2" key="1">
    <citation type="submission" date="2014-08" db="EMBL/GenBank/DDBJ databases">
        <title>Genomic and Phenotypic Diversity of Colwellia psychrerythraea strains from Disparate Marine Basins.</title>
        <authorList>
            <person name="Techtmann S.M."/>
            <person name="Stelling S.C."/>
            <person name="Utturkar S.M."/>
            <person name="Alshibli N."/>
            <person name="Harris A."/>
            <person name="Brown S.D."/>
            <person name="Hazen T.C."/>
        </authorList>
    </citation>
    <scope>NUCLEOTIDE SEQUENCE [LARGE SCALE GENOMIC DNA]</scope>
    <source>
        <strain evidence="1 2">GAB14E</strain>
    </source>
</reference>
<proteinExistence type="predicted"/>
<name>A0A099KI96_COLPS</name>
<protein>
    <submittedName>
        <fullName evidence="1">Uncharacterized protein</fullName>
    </submittedName>
</protein>
<sequence>MDLAINEIKTQAKKLLKALRADINLMQMMRLPLKKVAVSSPSELKLKHCLGLVAIELGFKDWHEAQQILSGTKPSSTTVNMGSYFYPKSCGGFINEWFAEYSLAEKTLLKSSTSKWLLPYKNQFIVVEHDYIAVFKLDKDVMPLWKEVKHDMVASYNSLAWDKIACAVIRHRPKNY</sequence>
<dbReference type="PATRIC" id="fig|28229.3.peg.3789"/>
<dbReference type="AlphaFoldDB" id="A0A099KI96"/>
<dbReference type="RefSeq" id="WP_033083760.1">
    <property type="nucleotide sequence ID" value="NZ_JQEC01000054.1"/>
</dbReference>
<evidence type="ECO:0000313" key="1">
    <source>
        <dbReference type="EMBL" id="KGJ89702.1"/>
    </source>
</evidence>
<accession>A0A099KI96</accession>
<dbReference type="EMBL" id="JQEC01000054">
    <property type="protein sequence ID" value="KGJ89702.1"/>
    <property type="molecule type" value="Genomic_DNA"/>
</dbReference>
<dbReference type="OrthoDB" id="8480925at2"/>